<proteinExistence type="predicted"/>
<feature type="transmembrane region" description="Helical" evidence="2">
    <location>
        <begin position="65"/>
        <end position="89"/>
    </location>
</feature>
<comment type="caution">
    <text evidence="3">The sequence shown here is derived from an EMBL/GenBank/DDBJ whole genome shotgun (WGS) entry which is preliminary data.</text>
</comment>
<evidence type="ECO:0000313" key="4">
    <source>
        <dbReference type="Proteomes" id="UP001501353"/>
    </source>
</evidence>
<organism evidence="3 4">
    <name type="scientific">Actimicrobium antarcticum</name>
    <dbReference type="NCBI Taxonomy" id="1051899"/>
    <lineage>
        <taxon>Bacteria</taxon>
        <taxon>Pseudomonadati</taxon>
        <taxon>Pseudomonadota</taxon>
        <taxon>Betaproteobacteria</taxon>
        <taxon>Burkholderiales</taxon>
        <taxon>Oxalobacteraceae</taxon>
        <taxon>Actimicrobium</taxon>
    </lineage>
</organism>
<reference evidence="4" key="1">
    <citation type="journal article" date="2019" name="Int. J. Syst. Evol. Microbiol.">
        <title>The Global Catalogue of Microorganisms (GCM) 10K type strain sequencing project: providing services to taxonomists for standard genome sequencing and annotation.</title>
        <authorList>
            <consortium name="The Broad Institute Genomics Platform"/>
            <consortium name="The Broad Institute Genome Sequencing Center for Infectious Disease"/>
            <person name="Wu L."/>
            <person name="Ma J."/>
        </authorList>
    </citation>
    <scope>NUCLEOTIDE SEQUENCE [LARGE SCALE GENOMIC DNA]</scope>
    <source>
        <strain evidence="4">JCM 16673</strain>
    </source>
</reference>
<keyword evidence="2" id="KW-1133">Transmembrane helix</keyword>
<gene>
    <name evidence="3" type="ORF">GCM10022212_26900</name>
</gene>
<keyword evidence="2" id="KW-0472">Membrane</keyword>
<evidence type="ECO:0000256" key="1">
    <source>
        <dbReference type="SAM" id="MobiDB-lite"/>
    </source>
</evidence>
<dbReference type="Proteomes" id="UP001501353">
    <property type="component" value="Unassembled WGS sequence"/>
</dbReference>
<evidence type="ECO:0000313" key="3">
    <source>
        <dbReference type="EMBL" id="GAA4027414.1"/>
    </source>
</evidence>
<name>A0ABP7TKA8_9BURK</name>
<dbReference type="EMBL" id="BAAAZE010000010">
    <property type="protein sequence ID" value="GAA4027414.1"/>
    <property type="molecule type" value="Genomic_DNA"/>
</dbReference>
<protein>
    <submittedName>
        <fullName evidence="3">Uncharacterized protein</fullName>
    </submittedName>
</protein>
<evidence type="ECO:0000256" key="2">
    <source>
        <dbReference type="SAM" id="Phobius"/>
    </source>
</evidence>
<keyword evidence="2" id="KW-0812">Transmembrane</keyword>
<accession>A0ABP7TKA8</accession>
<keyword evidence="4" id="KW-1185">Reference proteome</keyword>
<feature type="region of interest" description="Disordered" evidence="1">
    <location>
        <begin position="1"/>
        <end position="26"/>
    </location>
</feature>
<sequence>MAEVDGLADVDDPDDVDGLADVDGVDDIDGAVAPEEAPALLAPVAPAPPAAAGCAMDFFSAVRCFLACFFFAIGLVLSTALLPVASVVVCA</sequence>